<dbReference type="AlphaFoldDB" id="A0A1J0GIA4"/>
<keyword evidence="2" id="KW-1185">Reference proteome</keyword>
<accession>A0A1J0GIA4</accession>
<reference evidence="2" key="1">
    <citation type="journal article" date="2016" name="Front. Microbiol.">
        <title>Complete Genome Sequence of Clostridium estertheticum DSM 8809, a Microbe Identified in Spoiled Vacuum Packed Beef.</title>
        <authorList>
            <person name="Yu Z."/>
            <person name="Gunn L."/>
            <person name="Brennan E."/>
            <person name="Reid R."/>
            <person name="Wall P.G."/>
            <person name="Gaora O.P."/>
            <person name="Hurley D."/>
            <person name="Bolton D."/>
            <person name="Fanning S."/>
        </authorList>
    </citation>
    <scope>NUCLEOTIDE SEQUENCE [LARGE SCALE GENOMIC DNA]</scope>
    <source>
        <strain evidence="2">DSM 8809</strain>
    </source>
</reference>
<proteinExistence type="predicted"/>
<organism evidence="1 2">
    <name type="scientific">Clostridium estertheticum subsp. estertheticum</name>
    <dbReference type="NCBI Taxonomy" id="1552"/>
    <lineage>
        <taxon>Bacteria</taxon>
        <taxon>Bacillati</taxon>
        <taxon>Bacillota</taxon>
        <taxon>Clostridia</taxon>
        <taxon>Eubacteriales</taxon>
        <taxon>Clostridiaceae</taxon>
        <taxon>Clostridium</taxon>
    </lineage>
</organism>
<evidence type="ECO:0008006" key="3">
    <source>
        <dbReference type="Google" id="ProtNLM"/>
    </source>
</evidence>
<dbReference type="STRING" id="1552.A7L45_13855"/>
<sequence length="66" mass="7466">MANVKTIDVNRAIELYEKYGSMNRAALSLGCSPVKLKQILIENKIEIKIYKAARWDTKARANKVNA</sequence>
<protein>
    <recommendedName>
        <fullName evidence="3">DNA binding HTH domain-containing protein</fullName>
    </recommendedName>
</protein>
<dbReference type="RefSeq" id="WP_071613375.1">
    <property type="nucleotide sequence ID" value="NZ_CP015756.1"/>
</dbReference>
<dbReference type="Proteomes" id="UP000182569">
    <property type="component" value="Chromosome"/>
</dbReference>
<gene>
    <name evidence="1" type="ORF">A7L45_13855</name>
</gene>
<dbReference type="OrthoDB" id="1943076at2"/>
<dbReference type="KEGG" id="ceu:A7L45_13855"/>
<name>A0A1J0GIA4_9CLOT</name>
<evidence type="ECO:0000313" key="1">
    <source>
        <dbReference type="EMBL" id="APC41081.1"/>
    </source>
</evidence>
<dbReference type="EMBL" id="CP015756">
    <property type="protein sequence ID" value="APC41081.1"/>
    <property type="molecule type" value="Genomic_DNA"/>
</dbReference>
<evidence type="ECO:0000313" key="2">
    <source>
        <dbReference type="Proteomes" id="UP000182569"/>
    </source>
</evidence>